<dbReference type="InterPro" id="IPR036906">
    <property type="entry name" value="ATPase_V1_fsu_sf"/>
</dbReference>
<keyword evidence="5" id="KW-1185">Reference proteome</keyword>
<dbReference type="OrthoDB" id="46791at2"/>
<dbReference type="eggNOG" id="COG1436">
    <property type="taxonomic scope" value="Bacteria"/>
</dbReference>
<keyword evidence="3" id="KW-0406">Ion transport</keyword>
<evidence type="ECO:0000256" key="1">
    <source>
        <dbReference type="ARBA" id="ARBA00010148"/>
    </source>
</evidence>
<dbReference type="Pfam" id="PF01990">
    <property type="entry name" value="ATP-synt_F"/>
    <property type="match status" value="1"/>
</dbReference>
<keyword evidence="2" id="KW-0813">Transport</keyword>
<dbReference type="InterPro" id="IPR008218">
    <property type="entry name" value="ATPase_V1-cplx_f_g_su"/>
</dbReference>
<comment type="similarity">
    <text evidence="1">Belongs to the V-ATPase F subunit family.</text>
</comment>
<dbReference type="GeneID" id="54119711"/>
<evidence type="ECO:0000256" key="3">
    <source>
        <dbReference type="ARBA" id="ARBA00023065"/>
    </source>
</evidence>
<accession>A0A1H6R0E6</accession>
<protein>
    <submittedName>
        <fullName evidence="4">V/A-type H+-transporting ATPase subunit F</fullName>
    </submittedName>
</protein>
<evidence type="ECO:0000313" key="5">
    <source>
        <dbReference type="Proteomes" id="UP000183028"/>
    </source>
</evidence>
<evidence type="ECO:0000256" key="2">
    <source>
        <dbReference type="ARBA" id="ARBA00022448"/>
    </source>
</evidence>
<gene>
    <name evidence="4" type="ORF">SAMN04487834_100572</name>
</gene>
<name>A0A1H6R0E6_9FIRM</name>
<dbReference type="AlphaFoldDB" id="A0A1H6R0E6"/>
<evidence type="ECO:0000313" key="4">
    <source>
        <dbReference type="EMBL" id="SEI47846.1"/>
    </source>
</evidence>
<proteinExistence type="inferred from homology"/>
<dbReference type="Proteomes" id="UP000183028">
    <property type="component" value="Unassembled WGS sequence"/>
</dbReference>
<dbReference type="GO" id="GO:0046961">
    <property type="term" value="F:proton-transporting ATPase activity, rotational mechanism"/>
    <property type="evidence" value="ECO:0007669"/>
    <property type="project" value="InterPro"/>
</dbReference>
<dbReference type="RefSeq" id="WP_033162305.1">
    <property type="nucleotide sequence ID" value="NZ_CACVPP010000076.1"/>
</dbReference>
<dbReference type="Gene3D" id="3.40.50.10580">
    <property type="entry name" value="ATPase, V1 complex, subunit F"/>
    <property type="match status" value="1"/>
</dbReference>
<dbReference type="STRING" id="322505.SAMN04487836_10512"/>
<reference evidence="5" key="1">
    <citation type="submission" date="2016-10" db="EMBL/GenBank/DDBJ databases">
        <authorList>
            <person name="Varghese N."/>
        </authorList>
    </citation>
    <scope>NUCLEOTIDE SEQUENCE [LARGE SCALE GENOMIC DNA]</scope>
    <source>
        <strain evidence="5">DSM 20406</strain>
    </source>
</reference>
<dbReference type="SUPFAM" id="SSF159468">
    <property type="entry name" value="AtpF-like"/>
    <property type="match status" value="1"/>
</dbReference>
<sequence>MKFYLISDNIDTLTGMRLVGIEGQVVHTRHDFLNLLKEKMQEKDIAIILVTTKLIELAPDVISEIKLKQPKPLITEIPDRHGESKIGEAIDGYVSEAIGVKL</sequence>
<dbReference type="EMBL" id="FNYK01000005">
    <property type="protein sequence ID" value="SEI47846.1"/>
    <property type="molecule type" value="Genomic_DNA"/>
</dbReference>
<organism evidence="4 5">
    <name type="scientific">Sharpea azabuensis</name>
    <dbReference type="NCBI Taxonomy" id="322505"/>
    <lineage>
        <taxon>Bacteria</taxon>
        <taxon>Bacillati</taxon>
        <taxon>Bacillota</taxon>
        <taxon>Erysipelotrichia</taxon>
        <taxon>Erysipelotrichales</taxon>
        <taxon>Coprobacillaceae</taxon>
        <taxon>Sharpea</taxon>
    </lineage>
</organism>